<feature type="transmembrane region" description="Helical" evidence="1">
    <location>
        <begin position="74"/>
        <end position="105"/>
    </location>
</feature>
<name>A0ABW3I3Z9_9FLAO</name>
<protein>
    <submittedName>
        <fullName evidence="2">Uncharacterized protein</fullName>
    </submittedName>
</protein>
<keyword evidence="1" id="KW-0812">Transmembrane</keyword>
<accession>A0ABW3I3Z9</accession>
<organism evidence="2 3">
    <name type="scientific">Pseudofulvibacter geojedonensis</name>
    <dbReference type="NCBI Taxonomy" id="1123758"/>
    <lineage>
        <taxon>Bacteria</taxon>
        <taxon>Pseudomonadati</taxon>
        <taxon>Bacteroidota</taxon>
        <taxon>Flavobacteriia</taxon>
        <taxon>Flavobacteriales</taxon>
        <taxon>Flavobacteriaceae</taxon>
        <taxon>Pseudofulvibacter</taxon>
    </lineage>
</organism>
<reference evidence="3" key="1">
    <citation type="journal article" date="2019" name="Int. J. Syst. Evol. Microbiol.">
        <title>The Global Catalogue of Microorganisms (GCM) 10K type strain sequencing project: providing services to taxonomists for standard genome sequencing and annotation.</title>
        <authorList>
            <consortium name="The Broad Institute Genomics Platform"/>
            <consortium name="The Broad Institute Genome Sequencing Center for Infectious Disease"/>
            <person name="Wu L."/>
            <person name="Ma J."/>
        </authorList>
    </citation>
    <scope>NUCLEOTIDE SEQUENCE [LARGE SCALE GENOMIC DNA]</scope>
    <source>
        <strain evidence="3">CCUG 62114</strain>
    </source>
</reference>
<dbReference type="EMBL" id="JBHTJM010000009">
    <property type="protein sequence ID" value="MFD0964585.1"/>
    <property type="molecule type" value="Genomic_DNA"/>
</dbReference>
<feature type="transmembrane region" description="Helical" evidence="1">
    <location>
        <begin position="202"/>
        <end position="224"/>
    </location>
</feature>
<feature type="transmembrane region" description="Helical" evidence="1">
    <location>
        <begin position="236"/>
        <end position="253"/>
    </location>
</feature>
<keyword evidence="1" id="KW-1133">Transmembrane helix</keyword>
<dbReference type="Proteomes" id="UP001596997">
    <property type="component" value="Unassembled WGS sequence"/>
</dbReference>
<keyword evidence="1" id="KW-0472">Membrane</keyword>
<feature type="transmembrane region" description="Helical" evidence="1">
    <location>
        <begin position="160"/>
        <end position="182"/>
    </location>
</feature>
<feature type="transmembrane region" description="Helical" evidence="1">
    <location>
        <begin position="259"/>
        <end position="277"/>
    </location>
</feature>
<evidence type="ECO:0000256" key="1">
    <source>
        <dbReference type="SAM" id="Phobius"/>
    </source>
</evidence>
<feature type="transmembrane region" description="Helical" evidence="1">
    <location>
        <begin position="284"/>
        <end position="301"/>
    </location>
</feature>
<proteinExistence type="predicted"/>
<evidence type="ECO:0000313" key="2">
    <source>
        <dbReference type="EMBL" id="MFD0964585.1"/>
    </source>
</evidence>
<feature type="transmembrane region" description="Helical" evidence="1">
    <location>
        <begin position="12"/>
        <end position="31"/>
    </location>
</feature>
<evidence type="ECO:0000313" key="3">
    <source>
        <dbReference type="Proteomes" id="UP001596997"/>
    </source>
</evidence>
<feature type="transmembrane region" description="Helical" evidence="1">
    <location>
        <begin position="43"/>
        <end position="62"/>
    </location>
</feature>
<feature type="transmembrane region" description="Helical" evidence="1">
    <location>
        <begin position="125"/>
        <end position="153"/>
    </location>
</feature>
<keyword evidence="3" id="KW-1185">Reference proteome</keyword>
<sequence length="302" mass="33939">MIASIFNKSKPINLVLAGLLVLISFLTNQILDLEVVDATTVGKLLFATAIVIFSIFAVDFIAKKNALSDQNSFIILLFALFFGFFEDALNNFNLVIANAFVLLALRKIISLKSELNTTKKIFDAALWIAVASLFHSVAIIYLLALYIGILLYASNYYKNWLVPIVSLFIVFVIASTGQLFFWGEISYFKEVSFQFLLNFNSFKNILLLALFVTLIIIGLFLLPVNVREKTKKNKSTYLLVSVILLVSVLLSFLSNTESLSILIFTYFPLSCILSVFLERLNNTIQSISIYVLMLIVLGINFL</sequence>
<gene>
    <name evidence="2" type="ORF">ACFQ1O_11275</name>
</gene>
<comment type="caution">
    <text evidence="2">The sequence shown here is derived from an EMBL/GenBank/DDBJ whole genome shotgun (WGS) entry which is preliminary data.</text>
</comment>
<dbReference type="RefSeq" id="WP_377716125.1">
    <property type="nucleotide sequence ID" value="NZ_JBHTJM010000009.1"/>
</dbReference>